<comment type="caution">
    <text evidence="1">The sequence shown here is derived from an EMBL/GenBank/DDBJ whole genome shotgun (WGS) entry which is preliminary data.</text>
</comment>
<name>A0ACC2R4I1_9NEOP</name>
<evidence type="ECO:0000313" key="1">
    <source>
        <dbReference type="EMBL" id="KAJ8733326.1"/>
    </source>
</evidence>
<proteinExistence type="predicted"/>
<reference evidence="1" key="1">
    <citation type="submission" date="2023-03" db="EMBL/GenBank/DDBJ databases">
        <title>Chromosome-level genomes of two armyworms, Mythimna separata and Mythimna loreyi, provide insights into the biosynthesis and reception of sex pheromones.</title>
        <authorList>
            <person name="Zhao H."/>
        </authorList>
    </citation>
    <scope>NUCLEOTIDE SEQUENCE</scope>
    <source>
        <strain evidence="1">BeijingLab</strain>
    </source>
</reference>
<keyword evidence="2" id="KW-1185">Reference proteome</keyword>
<dbReference type="Proteomes" id="UP001231649">
    <property type="component" value="Chromosome 11"/>
</dbReference>
<protein>
    <submittedName>
        <fullName evidence="1">Uncharacterized protein</fullName>
    </submittedName>
</protein>
<dbReference type="EMBL" id="CM056787">
    <property type="protein sequence ID" value="KAJ8733326.1"/>
    <property type="molecule type" value="Genomic_DNA"/>
</dbReference>
<organism evidence="1 2">
    <name type="scientific">Mythimna loreyi</name>
    <dbReference type="NCBI Taxonomy" id="667449"/>
    <lineage>
        <taxon>Eukaryota</taxon>
        <taxon>Metazoa</taxon>
        <taxon>Ecdysozoa</taxon>
        <taxon>Arthropoda</taxon>
        <taxon>Hexapoda</taxon>
        <taxon>Insecta</taxon>
        <taxon>Pterygota</taxon>
        <taxon>Neoptera</taxon>
        <taxon>Endopterygota</taxon>
        <taxon>Lepidoptera</taxon>
        <taxon>Glossata</taxon>
        <taxon>Ditrysia</taxon>
        <taxon>Noctuoidea</taxon>
        <taxon>Noctuidae</taxon>
        <taxon>Noctuinae</taxon>
        <taxon>Hadenini</taxon>
        <taxon>Mythimna</taxon>
    </lineage>
</organism>
<evidence type="ECO:0000313" key="2">
    <source>
        <dbReference type="Proteomes" id="UP001231649"/>
    </source>
</evidence>
<accession>A0ACC2R4I1</accession>
<gene>
    <name evidence="1" type="ORF">PYW08_001624</name>
</gene>
<sequence>MVYDTDYYPSPDKFLDAAENDVPETLKFFMKEIILKNKKKSRDIYSKQCTAFSHCIIAATRPRTYISSLHIGLSAFLHSKYGSKNLIQVLSSLGFCASYTDTETFQLSSVLHPEGDPEKGFVHFVADNADVNVATLDGHGTFHSMGMIQSVTPKPTTSDSQNIFRVTGVYGRGVIKNIKPVAVQTFHKDHRRRGFQAITAEAVDIDDSITPTIADIVWMYGKTKNIPRICGWNGFMEKLTSKREYVTSAISVLPFINAPPSDWDTVYTTLISAAERTNKSGQTSCLVTFDQPLYKKAREILEFTSEPLLDNVIIRLGGFHLLMSFLGCIGYIMAGSGLKEVLSLIYAPVSVEKMLSGHAYSRAIRGHLLTQLALGQIILQKIDFSDDEQFEIEDLLEQFDTETVELRLEQQMFHEIVERVQSKLKTFTENGPTAALWIQYFQMVVLVKQFIEAERAGNWKLHLSTIAKMPPFFHAAGHSNYALCGHLCLLDMNQLETKMGFRDFHNFVSNGYFTIRRSMKSTGGLTRGRGLTDSVLTKWILGMPTMEKVSEAIENFVEIESATTEQHIDARPTRQARNNADVQKLQQWFENHDPFPVLNDIVSLSTGVVGGPQINCHKAQSIGLESFNRIVGKQFSDISFPRKNRVLPLSAVTSSLKVHETVVPVDPIVLYQRISFTKESQEQLKSFFAWELSPYPLSLFDEVGMRKSKKSALFQLFSPTKDNVTEGDVLNVIDGGHLLHKVVWRKGDTFQDICKKYIDYIRKNYGDSVTVVFDGYPETAADRSTKTSERLRRIKPASVDVIVEESMPSTTTPEKFLSNGKNKAQLINLLKSKLLNVGYQVKQHMEDADTLIVYTALEESANYETVIIVGEDVDLLVILTGVAQERHKNVYLMKPGKGKSATSTFSSNSLKKEQLTAHILTCHAFSGCDTTSALFNQGKTKLTTRVLKDSQIQEALECFKVPNAQPDDLDDAGEKILVKMYGGKLPKSLNDLRYEGFARSITKSKYNLCSLPPTKAAARQHSFRVYHQVQQWLCNDLPATSWGWMRGSHGLTPTLTTLEAAPPEVLKLVSCRCKKGCSTVACSCRKSGLNCTLLCLSCHGETCSNVREIEIDGMDDDETDAVKNSLLNAENDNFGEPQDVFLDDNSDEVVVQLEAPEIWVNAPEENVGEFDVSTNDSPSGPTTTKRMRLLENE</sequence>